<evidence type="ECO:0000313" key="2">
    <source>
        <dbReference type="Proteomes" id="UP001283361"/>
    </source>
</evidence>
<dbReference type="AlphaFoldDB" id="A0AAE1A230"/>
<comment type="caution">
    <text evidence="1">The sequence shown here is derived from an EMBL/GenBank/DDBJ whole genome shotgun (WGS) entry which is preliminary data.</text>
</comment>
<reference evidence="1" key="1">
    <citation type="journal article" date="2023" name="G3 (Bethesda)">
        <title>A reference genome for the long-term kleptoplast-retaining sea slug Elysia crispata morphotype clarki.</title>
        <authorList>
            <person name="Eastman K.E."/>
            <person name="Pendleton A.L."/>
            <person name="Shaikh M.A."/>
            <person name="Suttiyut T."/>
            <person name="Ogas R."/>
            <person name="Tomko P."/>
            <person name="Gavelis G."/>
            <person name="Widhalm J.R."/>
            <person name="Wisecaver J.H."/>
        </authorList>
    </citation>
    <scope>NUCLEOTIDE SEQUENCE</scope>
    <source>
        <strain evidence="1">ECLA1</strain>
    </source>
</reference>
<dbReference type="Proteomes" id="UP001283361">
    <property type="component" value="Unassembled WGS sequence"/>
</dbReference>
<name>A0AAE1A230_9GAST</name>
<accession>A0AAE1A230</accession>
<protein>
    <submittedName>
        <fullName evidence="1">Uncharacterized protein</fullName>
    </submittedName>
</protein>
<proteinExistence type="predicted"/>
<sequence length="211" mass="22413">MQRVLSVLMRDGWYSNSETLGCPLVQQFNTLGLLRAVAGSNLTAKEDSVLATALKSLGDATVLCQGSTFARKFWASGYVERRSRSVGHRSEPPSLTRDKRKGQFASCSNWTVGTHQEIFDLVSPPTIGELGLCPTERAAVLVVGGTPQEMLDLVSLPAIGEVGLCPTERAAVLVVGGTPQEMLDLVSLPAIGEVGLCPTERAAVLVVGHPK</sequence>
<evidence type="ECO:0000313" key="1">
    <source>
        <dbReference type="EMBL" id="KAK3779256.1"/>
    </source>
</evidence>
<organism evidence="1 2">
    <name type="scientific">Elysia crispata</name>
    <name type="common">lettuce slug</name>
    <dbReference type="NCBI Taxonomy" id="231223"/>
    <lineage>
        <taxon>Eukaryota</taxon>
        <taxon>Metazoa</taxon>
        <taxon>Spiralia</taxon>
        <taxon>Lophotrochozoa</taxon>
        <taxon>Mollusca</taxon>
        <taxon>Gastropoda</taxon>
        <taxon>Heterobranchia</taxon>
        <taxon>Euthyneura</taxon>
        <taxon>Panpulmonata</taxon>
        <taxon>Sacoglossa</taxon>
        <taxon>Placobranchoidea</taxon>
        <taxon>Plakobranchidae</taxon>
        <taxon>Elysia</taxon>
    </lineage>
</organism>
<gene>
    <name evidence="1" type="ORF">RRG08_057627</name>
</gene>
<dbReference type="EMBL" id="JAWDGP010002856">
    <property type="protein sequence ID" value="KAK3779256.1"/>
    <property type="molecule type" value="Genomic_DNA"/>
</dbReference>
<keyword evidence="2" id="KW-1185">Reference proteome</keyword>